<dbReference type="Pfam" id="PF05973">
    <property type="entry name" value="Gp49"/>
    <property type="match status" value="1"/>
</dbReference>
<sequence length="105" mass="11715">MIIILKPCRKEIEAFPEEIRGDLADALARLEAGLTLALPLSRPMPAIGRGVHELRLRDRSGVYRVVYALGTRGAVHVLHAFKKTKQATSARNMELARTRLKEVQS</sequence>
<name>A0A849SBL3_UNCEI</name>
<gene>
    <name evidence="1" type="ORF">HOP12_01140</name>
</gene>
<comment type="caution">
    <text evidence="1">The sequence shown here is derived from an EMBL/GenBank/DDBJ whole genome shotgun (WGS) entry which is preliminary data.</text>
</comment>
<dbReference type="Proteomes" id="UP000580839">
    <property type="component" value="Unassembled WGS sequence"/>
</dbReference>
<proteinExistence type="predicted"/>
<accession>A0A849SBL3</accession>
<dbReference type="InterPro" id="IPR009241">
    <property type="entry name" value="HigB-like"/>
</dbReference>
<organism evidence="1 2">
    <name type="scientific">Eiseniibacteriota bacterium</name>
    <dbReference type="NCBI Taxonomy" id="2212470"/>
    <lineage>
        <taxon>Bacteria</taxon>
        <taxon>Candidatus Eiseniibacteriota</taxon>
    </lineage>
</organism>
<evidence type="ECO:0000313" key="1">
    <source>
        <dbReference type="EMBL" id="NOT32752.1"/>
    </source>
</evidence>
<dbReference type="AlphaFoldDB" id="A0A849SBL3"/>
<evidence type="ECO:0000313" key="2">
    <source>
        <dbReference type="Proteomes" id="UP000580839"/>
    </source>
</evidence>
<protein>
    <submittedName>
        <fullName evidence="1">Type II toxin-antitoxin system RelE/ParE family toxin</fullName>
    </submittedName>
</protein>
<dbReference type="EMBL" id="JABFRW010000010">
    <property type="protein sequence ID" value="NOT32752.1"/>
    <property type="molecule type" value="Genomic_DNA"/>
</dbReference>
<reference evidence="1 2" key="1">
    <citation type="submission" date="2020-04" db="EMBL/GenBank/DDBJ databases">
        <title>Metagenomic profiling of ammonia- and methane-oxidizing microorganisms in a Dutch drinking water treatment plant.</title>
        <authorList>
            <person name="Poghosyan L."/>
            <person name="Leucker S."/>
        </authorList>
    </citation>
    <scope>NUCLEOTIDE SEQUENCE [LARGE SCALE GENOMIC DNA]</scope>
    <source>
        <strain evidence="1">S-RSF-IL-03</strain>
    </source>
</reference>